<keyword evidence="1" id="KW-0472">Membrane</keyword>
<feature type="domain" description="Heterokaryon incompatibility" evidence="2">
    <location>
        <begin position="67"/>
        <end position="169"/>
    </location>
</feature>
<protein>
    <recommendedName>
        <fullName evidence="2">Heterokaryon incompatibility domain-containing protein</fullName>
    </recommendedName>
</protein>
<evidence type="ECO:0000256" key="1">
    <source>
        <dbReference type="SAM" id="Phobius"/>
    </source>
</evidence>
<feature type="transmembrane region" description="Helical" evidence="1">
    <location>
        <begin position="138"/>
        <end position="160"/>
    </location>
</feature>
<comment type="caution">
    <text evidence="3">The sequence shown here is derived from an EMBL/GenBank/DDBJ whole genome shotgun (WGS) entry which is preliminary data.</text>
</comment>
<reference evidence="4" key="1">
    <citation type="submission" date="2019-06" db="EMBL/GenBank/DDBJ databases">
        <authorList>
            <person name="Broberg M."/>
        </authorList>
    </citation>
    <scope>NUCLEOTIDE SEQUENCE [LARGE SCALE GENOMIC DNA]</scope>
</reference>
<dbReference type="PANTHER" id="PTHR33112">
    <property type="entry name" value="DOMAIN PROTEIN, PUTATIVE-RELATED"/>
    <property type="match status" value="1"/>
</dbReference>
<dbReference type="EMBL" id="CABFNO020001327">
    <property type="protein sequence ID" value="CAG9981813.1"/>
    <property type="molecule type" value="Genomic_DNA"/>
</dbReference>
<evidence type="ECO:0000313" key="4">
    <source>
        <dbReference type="Proteomes" id="UP000754883"/>
    </source>
</evidence>
<accession>A0A9N9U498</accession>
<sequence length="545" mass="62548">MDLSPNTGGNATWSLVRDWLATCFQSHDDCNAKKDKDFRPPYLLRPGGNSETFHLVEAKDVDTGTRYATLTHCYTFNNDSLKLSSLQPLSSLPQTYRDAFTIVSQLGLEYLWIDHLCVSQDAQNDLSMYKNKMIRRRILSNSFIGISAAWSISPSSGIFVNRDLELLRPYSFPFPIDSNSNLVPFKFAYAERDEGNIKRFEMEPLHQSARATHDRLLVPRVLHFTSQMVYWECHGMQCDELGLILKGENDSCDVGTEGKMTRDGKSVSKLWKPLIKVLYNQKHDNPIDQIHYRWLCFIEHYSRLQVLREEKLPLLENLVSEITDLLLKEGCADTKYLFGMWRSLIPMTLPWLALGYSQRRSRKVYIPTWSWASVGSVTVRHAMETIAWRKIIVCELVDVARAWDKAGILTTASLLLKGKLFMGRLASSPLRSGPCTEARILSLTNYGFPMQAPMKMVRPNMTWSGTFDTEEDMREEVLCLPVTVNIFSGPADINLLLKYYIEGIMLSRLEDGRFIRRGRWTIDRSSKEECLDAVKQLQDHVVELI</sequence>
<organism evidence="3 4">
    <name type="scientific">Clonostachys byssicola</name>
    <dbReference type="NCBI Taxonomy" id="160290"/>
    <lineage>
        <taxon>Eukaryota</taxon>
        <taxon>Fungi</taxon>
        <taxon>Dikarya</taxon>
        <taxon>Ascomycota</taxon>
        <taxon>Pezizomycotina</taxon>
        <taxon>Sordariomycetes</taxon>
        <taxon>Hypocreomycetidae</taxon>
        <taxon>Hypocreales</taxon>
        <taxon>Bionectriaceae</taxon>
        <taxon>Clonostachys</taxon>
    </lineage>
</organism>
<dbReference type="Proteomes" id="UP000754883">
    <property type="component" value="Unassembled WGS sequence"/>
</dbReference>
<evidence type="ECO:0000313" key="3">
    <source>
        <dbReference type="EMBL" id="CAG9981813.1"/>
    </source>
</evidence>
<keyword evidence="4" id="KW-1185">Reference proteome</keyword>
<dbReference type="OrthoDB" id="4928203at2759"/>
<evidence type="ECO:0000259" key="2">
    <source>
        <dbReference type="Pfam" id="PF06985"/>
    </source>
</evidence>
<dbReference type="PANTHER" id="PTHR33112:SF16">
    <property type="entry name" value="HETEROKARYON INCOMPATIBILITY DOMAIN-CONTAINING PROTEIN"/>
    <property type="match status" value="1"/>
</dbReference>
<gene>
    <name evidence="3" type="ORF">CBYS24578_00017437</name>
</gene>
<dbReference type="InterPro" id="IPR010730">
    <property type="entry name" value="HET"/>
</dbReference>
<name>A0A9N9U498_9HYPO</name>
<keyword evidence="1" id="KW-0812">Transmembrane</keyword>
<dbReference type="Pfam" id="PF06985">
    <property type="entry name" value="HET"/>
    <property type="match status" value="1"/>
</dbReference>
<dbReference type="AlphaFoldDB" id="A0A9N9U498"/>
<keyword evidence="1" id="KW-1133">Transmembrane helix</keyword>
<reference evidence="3 4" key="2">
    <citation type="submission" date="2021-10" db="EMBL/GenBank/DDBJ databases">
        <authorList>
            <person name="Piombo E."/>
        </authorList>
    </citation>
    <scope>NUCLEOTIDE SEQUENCE [LARGE SCALE GENOMIC DNA]</scope>
</reference>
<proteinExistence type="predicted"/>